<protein>
    <submittedName>
        <fullName evidence="2">Pyridoxamine 5'-phosphate oxidase family protein</fullName>
        <ecNumber evidence="2">1.-.-.-</ecNumber>
        <ecNumber evidence="2">1.4.3.5</ecNumber>
    </submittedName>
</protein>
<dbReference type="Proteomes" id="UP001238334">
    <property type="component" value="Chromosome"/>
</dbReference>
<proteinExistence type="predicted"/>
<evidence type="ECO:0000259" key="1">
    <source>
        <dbReference type="Pfam" id="PF01243"/>
    </source>
</evidence>
<dbReference type="InterPro" id="IPR011576">
    <property type="entry name" value="Pyridox_Oxase_N"/>
</dbReference>
<dbReference type="GO" id="GO:0004733">
    <property type="term" value="F:pyridoxamine phosphate oxidase activity"/>
    <property type="evidence" value="ECO:0007669"/>
    <property type="project" value="UniProtKB-EC"/>
</dbReference>
<dbReference type="SUPFAM" id="SSF50475">
    <property type="entry name" value="FMN-binding split barrel"/>
    <property type="match status" value="1"/>
</dbReference>
<evidence type="ECO:0000313" key="2">
    <source>
        <dbReference type="EMBL" id="WIY23706.1"/>
    </source>
</evidence>
<dbReference type="EC" id="1.4.3.5" evidence="2"/>
<dbReference type="PANTHER" id="PTHR39336:SF1">
    <property type="entry name" value="PYRIDOXAMINE PHOSPHATE OXIDASE FAMILY PROTEIN (AFU_ORTHOLOGUE AFUA_6G11440)"/>
    <property type="match status" value="1"/>
</dbReference>
<dbReference type="PANTHER" id="PTHR39336">
    <property type="entry name" value="PYRIDOXAMINE PHOSPHATE OXIDASE FAMILY PROTEIN (AFU_ORTHOLOGUE AFUA_6G11440)"/>
    <property type="match status" value="1"/>
</dbReference>
<dbReference type="InterPro" id="IPR012349">
    <property type="entry name" value="Split_barrel_FMN-bd"/>
</dbReference>
<keyword evidence="2" id="KW-0560">Oxidoreductase</keyword>
<name>A0A9Y2KX96_9RHOB</name>
<dbReference type="Pfam" id="PF01243">
    <property type="entry name" value="PNPOx_N"/>
    <property type="match status" value="1"/>
</dbReference>
<evidence type="ECO:0000313" key="3">
    <source>
        <dbReference type="Proteomes" id="UP001238334"/>
    </source>
</evidence>
<dbReference type="RefSeq" id="WP_270921191.1">
    <property type="nucleotide sequence ID" value="NZ_CP127247.1"/>
</dbReference>
<dbReference type="Gene3D" id="2.30.110.10">
    <property type="entry name" value="Electron Transport, Fmn-binding Protein, Chain A"/>
    <property type="match status" value="1"/>
</dbReference>
<dbReference type="KEGG" id="ppso:QPJ95_13730"/>
<reference evidence="2 3" key="1">
    <citation type="submission" date="2023-06" db="EMBL/GenBank/DDBJ databases">
        <title>Parasedimentitalea psychrophila sp. nov., a psychrophilic bacterium isolated from deep-sea sediment.</title>
        <authorList>
            <person name="Li A."/>
        </authorList>
    </citation>
    <scope>NUCLEOTIDE SEQUENCE [LARGE SCALE GENOMIC DNA]</scope>
    <source>
        <strain evidence="2 3">QS115</strain>
    </source>
</reference>
<accession>A0A9Y2KX96</accession>
<sequence>MGIKTNRLTKSFRKFIEDQIMFFVATAAPEGRVNVSPKGLDSLRILSDQKIVWLSLTGSGNETAAHVLQNPRMTLMFCAFTGDHLILRTYGNATVIHPHDTEWEEHYALFSDFAGARNIYVLDIDLVTTSCGSGVPEMSVVRSRGETDLEPWYADMGPEKVQEFWRKKNLMSLDDHPTGIFKK</sequence>
<feature type="domain" description="Pyridoxamine 5'-phosphate oxidase N-terminal" evidence="1">
    <location>
        <begin position="8"/>
        <end position="124"/>
    </location>
</feature>
<dbReference type="EC" id="1.-.-.-" evidence="2"/>
<keyword evidence="3" id="KW-1185">Reference proteome</keyword>
<dbReference type="AlphaFoldDB" id="A0A9Y2KX96"/>
<organism evidence="2 3">
    <name type="scientific">Parasedimentitalea psychrophila</name>
    <dbReference type="NCBI Taxonomy" id="2997337"/>
    <lineage>
        <taxon>Bacteria</taxon>
        <taxon>Pseudomonadati</taxon>
        <taxon>Pseudomonadota</taxon>
        <taxon>Alphaproteobacteria</taxon>
        <taxon>Rhodobacterales</taxon>
        <taxon>Paracoccaceae</taxon>
        <taxon>Parasedimentitalea</taxon>
    </lineage>
</organism>
<dbReference type="EMBL" id="CP127247">
    <property type="protein sequence ID" value="WIY23706.1"/>
    <property type="molecule type" value="Genomic_DNA"/>
</dbReference>
<gene>
    <name evidence="2" type="ORF">QPJ95_13730</name>
</gene>